<organism evidence="5">
    <name type="scientific">freshwater metagenome</name>
    <dbReference type="NCBI Taxonomy" id="449393"/>
    <lineage>
        <taxon>unclassified sequences</taxon>
        <taxon>metagenomes</taxon>
        <taxon>ecological metagenomes</taxon>
    </lineage>
</organism>
<dbReference type="EMBL" id="CAEZUQ010000018">
    <property type="protein sequence ID" value="CAB4602560.1"/>
    <property type="molecule type" value="Genomic_DNA"/>
</dbReference>
<dbReference type="Gene3D" id="3.40.50.720">
    <property type="entry name" value="NAD(P)-binding Rossmann-like Domain"/>
    <property type="match status" value="1"/>
</dbReference>
<dbReference type="SUPFAM" id="SSF55347">
    <property type="entry name" value="Glyceraldehyde-3-phosphate dehydrogenase-like, C-terminal domain"/>
    <property type="match status" value="1"/>
</dbReference>
<dbReference type="AlphaFoldDB" id="A0A6J6GQM9"/>
<dbReference type="InterPro" id="IPR036291">
    <property type="entry name" value="NAD(P)-bd_dom_sf"/>
</dbReference>
<dbReference type="SUPFAM" id="SSF51735">
    <property type="entry name" value="NAD(P)-binding Rossmann-fold domains"/>
    <property type="match status" value="1"/>
</dbReference>
<evidence type="ECO:0000313" key="5">
    <source>
        <dbReference type="EMBL" id="CAB4602560.1"/>
    </source>
</evidence>
<evidence type="ECO:0000256" key="2">
    <source>
        <dbReference type="ARBA" id="ARBA00023002"/>
    </source>
</evidence>
<feature type="domain" description="Gfo/Idh/MocA-like oxidoreductase N-terminal" evidence="3">
    <location>
        <begin position="7"/>
        <end position="120"/>
    </location>
</feature>
<proteinExistence type="inferred from homology"/>
<evidence type="ECO:0000259" key="3">
    <source>
        <dbReference type="Pfam" id="PF01408"/>
    </source>
</evidence>
<accession>A0A6J6GQM9</accession>
<sequence>MEKIERVRWGFIGAGGIAKRALYPAISKSNVSEIYAVASRDKTKALTISPNGIVYTSYEELLADPKVEAVYISLPNSLHLPWAIKAMRAGKHVLCEKPLGMNAKEVEEAIAVSEETNRIFVEASWNRWHPRSQRIREIVKSGELGEITRIRTCFTYDGLDAENIRLDPALGGGILYDLGPYSTVAPLWAMDFPEISDIDVQVIWHKGGTDETTRVNFKIGGAQAETVTSDNILVTHWFIIEGTKGELRTGGSDSFNSHNSPSTLEITVDGKARVERFDACDPYQLMSDAFARVVRGGNDWLMPMEQSLKFAKFFDAIFAKMGRP</sequence>
<dbReference type="Gene3D" id="3.30.360.10">
    <property type="entry name" value="Dihydrodipicolinate Reductase, domain 2"/>
    <property type="match status" value="1"/>
</dbReference>
<keyword evidence="2" id="KW-0560">Oxidoreductase</keyword>
<evidence type="ECO:0000259" key="4">
    <source>
        <dbReference type="Pfam" id="PF22725"/>
    </source>
</evidence>
<gene>
    <name evidence="5" type="ORF">UFOPK1842_00265</name>
</gene>
<dbReference type="InterPro" id="IPR055170">
    <property type="entry name" value="GFO_IDH_MocA-like_dom"/>
</dbReference>
<feature type="domain" description="GFO/IDH/MocA-like oxidoreductase" evidence="4">
    <location>
        <begin position="133"/>
        <end position="248"/>
    </location>
</feature>
<reference evidence="5" key="1">
    <citation type="submission" date="2020-05" db="EMBL/GenBank/DDBJ databases">
        <authorList>
            <person name="Chiriac C."/>
            <person name="Salcher M."/>
            <person name="Ghai R."/>
            <person name="Kavagutti S V."/>
        </authorList>
    </citation>
    <scope>NUCLEOTIDE SEQUENCE</scope>
</reference>
<dbReference type="GO" id="GO:0016491">
    <property type="term" value="F:oxidoreductase activity"/>
    <property type="evidence" value="ECO:0007669"/>
    <property type="project" value="UniProtKB-KW"/>
</dbReference>
<name>A0A6J6GQM9_9ZZZZ</name>
<dbReference type="PANTHER" id="PTHR22604">
    <property type="entry name" value="OXIDOREDUCTASES"/>
    <property type="match status" value="1"/>
</dbReference>
<dbReference type="PANTHER" id="PTHR22604:SF105">
    <property type="entry name" value="TRANS-1,2-DIHYDROBENZENE-1,2-DIOL DEHYDROGENASE"/>
    <property type="match status" value="1"/>
</dbReference>
<evidence type="ECO:0000256" key="1">
    <source>
        <dbReference type="ARBA" id="ARBA00010928"/>
    </source>
</evidence>
<dbReference type="InterPro" id="IPR000683">
    <property type="entry name" value="Gfo/Idh/MocA-like_OxRdtase_N"/>
</dbReference>
<dbReference type="InterPro" id="IPR050984">
    <property type="entry name" value="Gfo/Idh/MocA_domain"/>
</dbReference>
<dbReference type="GO" id="GO:0000166">
    <property type="term" value="F:nucleotide binding"/>
    <property type="evidence" value="ECO:0007669"/>
    <property type="project" value="InterPro"/>
</dbReference>
<dbReference type="Pfam" id="PF22725">
    <property type="entry name" value="GFO_IDH_MocA_C3"/>
    <property type="match status" value="1"/>
</dbReference>
<comment type="similarity">
    <text evidence="1">Belongs to the Gfo/Idh/MocA family.</text>
</comment>
<protein>
    <submittedName>
        <fullName evidence="5">Unannotated protein</fullName>
    </submittedName>
</protein>
<dbReference type="Pfam" id="PF01408">
    <property type="entry name" value="GFO_IDH_MocA"/>
    <property type="match status" value="1"/>
</dbReference>